<organism evidence="2 3">
    <name type="scientific">Endozoicomonas lisbonensis</name>
    <dbReference type="NCBI Taxonomy" id="3120522"/>
    <lineage>
        <taxon>Bacteria</taxon>
        <taxon>Pseudomonadati</taxon>
        <taxon>Pseudomonadota</taxon>
        <taxon>Gammaproteobacteria</taxon>
        <taxon>Oceanospirillales</taxon>
        <taxon>Endozoicomonadaceae</taxon>
        <taxon>Endozoicomonas</taxon>
    </lineage>
</organism>
<accession>A0ABV2SDX3</accession>
<dbReference type="EMBL" id="JBEWTB010000002">
    <property type="protein sequence ID" value="MET4755963.1"/>
    <property type="molecule type" value="Genomic_DNA"/>
</dbReference>
<name>A0ABV2SDX3_9GAMM</name>
<keyword evidence="3" id="KW-1185">Reference proteome</keyword>
<protein>
    <submittedName>
        <fullName evidence="2">Uncharacterized protein</fullName>
    </submittedName>
</protein>
<gene>
    <name evidence="2" type="ORF">V5J35_001155</name>
</gene>
<feature type="region of interest" description="Disordered" evidence="1">
    <location>
        <begin position="482"/>
        <end position="518"/>
    </location>
</feature>
<feature type="compositionally biased region" description="Basic and acidic residues" evidence="1">
    <location>
        <begin position="489"/>
        <end position="499"/>
    </location>
</feature>
<proteinExistence type="predicted"/>
<reference evidence="2 3" key="1">
    <citation type="submission" date="2024-06" db="EMBL/GenBank/DDBJ databases">
        <title>Genomic Encyclopedia of Type Strains, Phase V (KMG-V): Genome sequencing to study the core and pangenomes of soil and plant-associated prokaryotes.</title>
        <authorList>
            <person name="Whitman W."/>
        </authorList>
    </citation>
    <scope>NUCLEOTIDE SEQUENCE [LARGE SCALE GENOMIC DNA]</scope>
    <source>
        <strain evidence="2 3">NE40</strain>
    </source>
</reference>
<dbReference type="Proteomes" id="UP001549366">
    <property type="component" value="Unassembled WGS sequence"/>
</dbReference>
<evidence type="ECO:0000313" key="2">
    <source>
        <dbReference type="EMBL" id="MET4755963.1"/>
    </source>
</evidence>
<evidence type="ECO:0000256" key="1">
    <source>
        <dbReference type="SAM" id="MobiDB-lite"/>
    </source>
</evidence>
<evidence type="ECO:0000313" key="3">
    <source>
        <dbReference type="Proteomes" id="UP001549366"/>
    </source>
</evidence>
<sequence length="518" mass="58512">MCKVFKKKWSLSEVSDHCSKHLLLSASLLLSLSAGTAYSVIPPKGTGSDTANVMLPPRVELNANMENLNLQPEPGVTVPLPPETDGDEAVDGDEGANGDAAVTDEFIRQANTHWQERRNALMTELLGEDQTDGTTDVFPVRVPDSLTDLRVNEALNAIHTSPHSYTLIDLHYALWQVAQQLGDPVLLRALSANARMLDRYLSQGRITFNQQLGEQLIEGETLLNSVRTLQHHINHPEADSDVVARFTDVVFVALYNYINVIALNAFRVQLNAENNDPQAGHILTFLQNLAQISSMRFDGVRHVQSNNLAYARSRAWYFLLHQSTSTESERSPQENRNLYASYVSLTALFTAFLGQTNQAYNMLSELERVEPAFWPRYDARSINCIVSWVVDGNLRMFNSPDSHWLRNRIVQALFFMMKYPFSPHTPHNIILEGQLQVFTEVQRLLGPVVNAEPELFSFNPGLLPQITTKEAFEKDVIETLKQQQQRSRAAQDKQSEESKKHKKSGGWKFWKPKEDEQG</sequence>
<comment type="caution">
    <text evidence="2">The sequence shown here is derived from an EMBL/GenBank/DDBJ whole genome shotgun (WGS) entry which is preliminary data.</text>
</comment>